<dbReference type="InterPro" id="IPR020795">
    <property type="entry name" value="ORC3"/>
</dbReference>
<name>A0A0C9SME3_PAXIN</name>
<dbReference type="GO" id="GO:0005664">
    <property type="term" value="C:nuclear origin of replication recognition complex"/>
    <property type="evidence" value="ECO:0007669"/>
    <property type="project" value="InterPro"/>
</dbReference>
<sequence length="628" mass="70247">MAMTLETGLDDRNQTSVYIPFQEAGKVVELQHGQCLIKLMTSDRHEESYTLFPDRDLPNGYELRLTAYRTAWSKCLERIQELIHALHAPVVDRVTELVKDAYTDILPGLPYTELPVISVTASGTSPSIFDEISSRLETEGQDDLFGDGNGAHIVTRIFPSDCLNITSSMKALITGFINKTDENSDSVKRKPTTSLSTIDINLLQVWFDALCVARGTDQSTTRLVVILHDFEQFEPLVIQDLFEVCSLAIPRLPLVFVLSLTSPPSPSYIHATYPRSTLSRLQVRSCPFPSSQNILHDILLKTFFDVEFDPYFMLGPATIDFLVDFFGRHTTSLDGLVSALQLAHMKHFEDPLTIFLVDEAGWNHSDPASFAFLDSVFARVHSSSLIPDNSTGWLNEGVDELLGSVRTARATFQKRSKLLRVSFQLFLLVQRFMISLGHKSDKTLPELMCGALRGRLGNSLKYLCTMVKKLRADQLDGLLSDLRDFFTSVSNEVREEEREIIARIDTARSLFNDQSEAKEVKGIADSLGDWLYEYLQQRLVSLEESPLWDIWYTGSTPFPSELLNPSLRASVFSDLRAKRGVRGALLGVLIPRARLAATPVKGVAASLFSYRWRAGVPAADGVPGRNNL</sequence>
<accession>A0A0C9SME3</accession>
<evidence type="ECO:0000313" key="2">
    <source>
        <dbReference type="EMBL" id="KIJ06024.1"/>
    </source>
</evidence>
<dbReference type="GO" id="GO:0006270">
    <property type="term" value="P:DNA replication initiation"/>
    <property type="evidence" value="ECO:0007669"/>
    <property type="project" value="TreeGrafter"/>
</dbReference>
<dbReference type="EMBL" id="KN820560">
    <property type="protein sequence ID" value="KIJ06024.1"/>
    <property type="molecule type" value="Genomic_DNA"/>
</dbReference>
<evidence type="ECO:0000313" key="3">
    <source>
        <dbReference type="Proteomes" id="UP000053647"/>
    </source>
</evidence>
<dbReference type="GO" id="GO:0003688">
    <property type="term" value="F:DNA replication origin binding"/>
    <property type="evidence" value="ECO:0007669"/>
    <property type="project" value="TreeGrafter"/>
</dbReference>
<dbReference type="GO" id="GO:0005656">
    <property type="term" value="C:nuclear pre-replicative complex"/>
    <property type="evidence" value="ECO:0007669"/>
    <property type="project" value="TreeGrafter"/>
</dbReference>
<gene>
    <name evidence="2" type="ORF">PAXINDRAFT_103539</name>
</gene>
<dbReference type="Proteomes" id="UP000053647">
    <property type="component" value="Unassembled WGS sequence"/>
</dbReference>
<dbReference type="HOGENOM" id="CLU_010669_1_0_1"/>
<feature type="domain" description="Origin recognition complex subunit 3 N-terminal" evidence="1">
    <location>
        <begin position="60"/>
        <end position="352"/>
    </location>
</feature>
<evidence type="ECO:0000259" key="1">
    <source>
        <dbReference type="Pfam" id="PF07034"/>
    </source>
</evidence>
<dbReference type="Pfam" id="PF07034">
    <property type="entry name" value="ORC3_N"/>
    <property type="match status" value="1"/>
</dbReference>
<dbReference type="AlphaFoldDB" id="A0A0C9SME3"/>
<keyword evidence="3" id="KW-1185">Reference proteome</keyword>
<reference evidence="3" key="2">
    <citation type="submission" date="2015-01" db="EMBL/GenBank/DDBJ databases">
        <title>Evolutionary Origins and Diversification of the Mycorrhizal Mutualists.</title>
        <authorList>
            <consortium name="DOE Joint Genome Institute"/>
            <consortium name="Mycorrhizal Genomics Consortium"/>
            <person name="Kohler A."/>
            <person name="Kuo A."/>
            <person name="Nagy L.G."/>
            <person name="Floudas D."/>
            <person name="Copeland A."/>
            <person name="Barry K.W."/>
            <person name="Cichocki N."/>
            <person name="Veneault-Fourrey C."/>
            <person name="LaButti K."/>
            <person name="Lindquist E.A."/>
            <person name="Lipzen A."/>
            <person name="Lundell T."/>
            <person name="Morin E."/>
            <person name="Murat C."/>
            <person name="Riley R."/>
            <person name="Ohm R."/>
            <person name="Sun H."/>
            <person name="Tunlid A."/>
            <person name="Henrissat B."/>
            <person name="Grigoriev I.V."/>
            <person name="Hibbett D.S."/>
            <person name="Martin F."/>
        </authorList>
    </citation>
    <scope>NUCLEOTIDE SEQUENCE [LARGE SCALE GENOMIC DNA]</scope>
    <source>
        <strain evidence="3">ATCC 200175</strain>
    </source>
</reference>
<dbReference type="PANTHER" id="PTHR12748:SF0">
    <property type="entry name" value="ORIGIN RECOGNITION COMPLEX SUBUNIT 3"/>
    <property type="match status" value="1"/>
</dbReference>
<dbReference type="InterPro" id="IPR045667">
    <property type="entry name" value="ORC3_N"/>
</dbReference>
<dbReference type="GO" id="GO:0031261">
    <property type="term" value="C:DNA replication preinitiation complex"/>
    <property type="evidence" value="ECO:0007669"/>
    <property type="project" value="TreeGrafter"/>
</dbReference>
<dbReference type="CDD" id="cd20704">
    <property type="entry name" value="Orc3"/>
    <property type="match status" value="1"/>
</dbReference>
<dbReference type="PANTHER" id="PTHR12748">
    <property type="entry name" value="ORIGIN RECOGNITION COMPLEX SUBUNIT 3"/>
    <property type="match status" value="1"/>
</dbReference>
<dbReference type="OrthoDB" id="10265211at2759"/>
<reference evidence="2 3" key="1">
    <citation type="submission" date="2014-06" db="EMBL/GenBank/DDBJ databases">
        <authorList>
            <consortium name="DOE Joint Genome Institute"/>
            <person name="Kuo A."/>
            <person name="Kohler A."/>
            <person name="Nagy L.G."/>
            <person name="Floudas D."/>
            <person name="Copeland A."/>
            <person name="Barry K.W."/>
            <person name="Cichocki N."/>
            <person name="Veneault-Fourrey C."/>
            <person name="LaButti K."/>
            <person name="Lindquist E.A."/>
            <person name="Lipzen A."/>
            <person name="Lundell T."/>
            <person name="Morin E."/>
            <person name="Murat C."/>
            <person name="Sun H."/>
            <person name="Tunlid A."/>
            <person name="Henrissat B."/>
            <person name="Grigoriev I.V."/>
            <person name="Hibbett D.S."/>
            <person name="Martin F."/>
            <person name="Nordberg H.P."/>
            <person name="Cantor M.N."/>
            <person name="Hua S.X."/>
        </authorList>
    </citation>
    <scope>NUCLEOTIDE SEQUENCE [LARGE SCALE GENOMIC DNA]</scope>
    <source>
        <strain evidence="2 3">ATCC 200175</strain>
    </source>
</reference>
<organism evidence="2 3">
    <name type="scientific">Paxillus involutus ATCC 200175</name>
    <dbReference type="NCBI Taxonomy" id="664439"/>
    <lineage>
        <taxon>Eukaryota</taxon>
        <taxon>Fungi</taxon>
        <taxon>Dikarya</taxon>
        <taxon>Basidiomycota</taxon>
        <taxon>Agaricomycotina</taxon>
        <taxon>Agaricomycetes</taxon>
        <taxon>Agaricomycetidae</taxon>
        <taxon>Boletales</taxon>
        <taxon>Paxilineae</taxon>
        <taxon>Paxillaceae</taxon>
        <taxon>Paxillus</taxon>
    </lineage>
</organism>
<protein>
    <recommendedName>
        <fullName evidence="1">Origin recognition complex subunit 3 N-terminal domain-containing protein</fullName>
    </recommendedName>
</protein>
<proteinExistence type="predicted"/>